<name>A0AAN5CNG9_9BILA</name>
<dbReference type="PANTHER" id="PTHR11662">
    <property type="entry name" value="SOLUTE CARRIER FAMILY 17"/>
    <property type="match status" value="1"/>
</dbReference>
<dbReference type="InterPro" id="IPR050382">
    <property type="entry name" value="MFS_Na/Anion_cotransporter"/>
</dbReference>
<accession>A0AAN5CNG9</accession>
<dbReference type="PROSITE" id="PS50850">
    <property type="entry name" value="MFS"/>
    <property type="match status" value="1"/>
</dbReference>
<dbReference type="GO" id="GO:0022857">
    <property type="term" value="F:transmembrane transporter activity"/>
    <property type="evidence" value="ECO:0007669"/>
    <property type="project" value="InterPro"/>
</dbReference>
<keyword evidence="3 6" id="KW-1133">Transmembrane helix</keyword>
<feature type="transmembrane region" description="Helical" evidence="6">
    <location>
        <begin position="227"/>
        <end position="244"/>
    </location>
</feature>
<evidence type="ECO:0000313" key="8">
    <source>
        <dbReference type="EMBL" id="GMR47530.1"/>
    </source>
</evidence>
<sequence length="457" mass="49242">MVMDARFAIGSSACLDPPPAHNPIFRIEHHGTDNGHYIQDADPEEEPEPAVMFPSMRLLVAALLCCCFIALSVSTSNMAVALICMTSCPIHGYGGELRWKPDEEGYVLAAQNAGSLLMLLTGMFADRLNGKLMVCLSLLFVIIGNGMLPLLAPSSFWYAVIARLLVGASDACLMPATNSLITRWFPQAERAAAIGLITGGRQIGTLFILPTAGYLCTRKDILNGWPAIFYLSASISLLIALFWIPIGADKPGKQCCISQRERLYIESRIACESIGKRTDRSRRVPYRQMLRSTPLLAAVFALVFNGVASAGLSASILIVPLFNKDEAYLAVGSLSLAMLFAGLHTPGVQTSLVQLAPPFSGVITGWSFFVVAWFGIANKILTKHIVQHGSSEEWGIVLRVAGVVAALPVVVFSLYGSAEKQHWAAPSSKSSVYSLSNSNSSRKTSTVSRKSAITNNN</sequence>
<feature type="domain" description="Major facilitator superfamily (MFS) profile" evidence="7">
    <location>
        <begin position="58"/>
        <end position="457"/>
    </location>
</feature>
<gene>
    <name evidence="8" type="ORF">PMAYCL1PPCAC_17725</name>
</gene>
<comment type="caution">
    <text evidence="8">The sequence shown here is derived from an EMBL/GenBank/DDBJ whole genome shotgun (WGS) entry which is preliminary data.</text>
</comment>
<dbReference type="InterPro" id="IPR020846">
    <property type="entry name" value="MFS_dom"/>
</dbReference>
<evidence type="ECO:0000259" key="7">
    <source>
        <dbReference type="PROSITE" id="PS50850"/>
    </source>
</evidence>
<keyword evidence="2 6" id="KW-0812">Transmembrane</keyword>
<evidence type="ECO:0000313" key="9">
    <source>
        <dbReference type="Proteomes" id="UP001328107"/>
    </source>
</evidence>
<keyword evidence="4 6" id="KW-0472">Membrane</keyword>
<feature type="transmembrane region" description="Helical" evidence="6">
    <location>
        <begin position="396"/>
        <end position="415"/>
    </location>
</feature>
<dbReference type="InterPro" id="IPR036259">
    <property type="entry name" value="MFS_trans_sf"/>
</dbReference>
<dbReference type="GO" id="GO:0016020">
    <property type="term" value="C:membrane"/>
    <property type="evidence" value="ECO:0007669"/>
    <property type="project" value="UniProtKB-SubCell"/>
</dbReference>
<feature type="transmembrane region" description="Helical" evidence="6">
    <location>
        <begin position="193"/>
        <end position="215"/>
    </location>
</feature>
<evidence type="ECO:0000256" key="3">
    <source>
        <dbReference type="ARBA" id="ARBA00022989"/>
    </source>
</evidence>
<comment type="subcellular location">
    <subcellularLocation>
        <location evidence="1">Membrane</location>
        <topology evidence="1">Multi-pass membrane protein</topology>
    </subcellularLocation>
</comment>
<organism evidence="8 9">
    <name type="scientific">Pristionchus mayeri</name>
    <dbReference type="NCBI Taxonomy" id="1317129"/>
    <lineage>
        <taxon>Eukaryota</taxon>
        <taxon>Metazoa</taxon>
        <taxon>Ecdysozoa</taxon>
        <taxon>Nematoda</taxon>
        <taxon>Chromadorea</taxon>
        <taxon>Rhabditida</taxon>
        <taxon>Rhabditina</taxon>
        <taxon>Diplogasteromorpha</taxon>
        <taxon>Diplogasteroidea</taxon>
        <taxon>Neodiplogasteridae</taxon>
        <taxon>Pristionchus</taxon>
    </lineage>
</organism>
<protein>
    <recommendedName>
        <fullName evidence="7">Major facilitator superfamily (MFS) profile domain-containing protein</fullName>
    </recommendedName>
</protein>
<dbReference type="PANTHER" id="PTHR11662:SF53">
    <property type="entry name" value="MAJOR FACILITATOR SUPERFAMILY (MFS) PROFILE DOMAIN-CONTAINING PROTEIN"/>
    <property type="match status" value="1"/>
</dbReference>
<evidence type="ECO:0000256" key="4">
    <source>
        <dbReference type="ARBA" id="ARBA00023136"/>
    </source>
</evidence>
<proteinExistence type="predicted"/>
<dbReference type="GO" id="GO:0006820">
    <property type="term" value="P:monoatomic anion transport"/>
    <property type="evidence" value="ECO:0007669"/>
    <property type="project" value="TreeGrafter"/>
</dbReference>
<evidence type="ECO:0000256" key="2">
    <source>
        <dbReference type="ARBA" id="ARBA00022692"/>
    </source>
</evidence>
<dbReference type="Gene3D" id="1.20.1250.20">
    <property type="entry name" value="MFS general substrate transporter like domains"/>
    <property type="match status" value="1"/>
</dbReference>
<evidence type="ECO:0000256" key="5">
    <source>
        <dbReference type="SAM" id="MobiDB-lite"/>
    </source>
</evidence>
<feature type="compositionally biased region" description="Low complexity" evidence="5">
    <location>
        <begin position="430"/>
        <end position="451"/>
    </location>
</feature>
<dbReference type="AlphaFoldDB" id="A0AAN5CNG9"/>
<keyword evidence="9" id="KW-1185">Reference proteome</keyword>
<dbReference type="EMBL" id="BTRK01000004">
    <property type="protein sequence ID" value="GMR47530.1"/>
    <property type="molecule type" value="Genomic_DNA"/>
</dbReference>
<evidence type="ECO:0000256" key="1">
    <source>
        <dbReference type="ARBA" id="ARBA00004141"/>
    </source>
</evidence>
<feature type="transmembrane region" description="Helical" evidence="6">
    <location>
        <begin position="157"/>
        <end position="181"/>
    </location>
</feature>
<feature type="transmembrane region" description="Helical" evidence="6">
    <location>
        <begin position="327"/>
        <end position="343"/>
    </location>
</feature>
<feature type="region of interest" description="Disordered" evidence="5">
    <location>
        <begin position="430"/>
        <end position="457"/>
    </location>
</feature>
<feature type="transmembrane region" description="Helical" evidence="6">
    <location>
        <begin position="132"/>
        <end position="151"/>
    </location>
</feature>
<dbReference type="Proteomes" id="UP001328107">
    <property type="component" value="Unassembled WGS sequence"/>
</dbReference>
<dbReference type="SUPFAM" id="SSF103473">
    <property type="entry name" value="MFS general substrate transporter"/>
    <property type="match status" value="1"/>
</dbReference>
<evidence type="ECO:0000256" key="6">
    <source>
        <dbReference type="SAM" id="Phobius"/>
    </source>
</evidence>
<reference evidence="9" key="1">
    <citation type="submission" date="2022-10" db="EMBL/GenBank/DDBJ databases">
        <title>Genome assembly of Pristionchus species.</title>
        <authorList>
            <person name="Yoshida K."/>
            <person name="Sommer R.J."/>
        </authorList>
    </citation>
    <scope>NUCLEOTIDE SEQUENCE [LARGE SCALE GENOMIC DNA]</scope>
    <source>
        <strain evidence="9">RS5460</strain>
    </source>
</reference>
<feature type="transmembrane region" description="Helical" evidence="6">
    <location>
        <begin position="58"/>
        <end position="85"/>
    </location>
</feature>
<feature type="non-terminal residue" evidence="8">
    <location>
        <position position="457"/>
    </location>
</feature>
<feature type="transmembrane region" description="Helical" evidence="6">
    <location>
        <begin position="295"/>
        <end position="321"/>
    </location>
</feature>
<dbReference type="Pfam" id="PF07690">
    <property type="entry name" value="MFS_1"/>
    <property type="match status" value="1"/>
</dbReference>
<feature type="transmembrane region" description="Helical" evidence="6">
    <location>
        <begin position="355"/>
        <end position="376"/>
    </location>
</feature>
<dbReference type="InterPro" id="IPR011701">
    <property type="entry name" value="MFS"/>
</dbReference>